<evidence type="ECO:0000256" key="2">
    <source>
        <dbReference type="SAM" id="Phobius"/>
    </source>
</evidence>
<feature type="region of interest" description="Disordered" evidence="1">
    <location>
        <begin position="118"/>
        <end position="168"/>
    </location>
</feature>
<reference evidence="3" key="1">
    <citation type="submission" date="2023-10" db="EMBL/GenBank/DDBJ databases">
        <authorList>
            <person name="Noh H."/>
        </authorList>
    </citation>
    <scope>NUCLEOTIDE SEQUENCE</scope>
    <source>
        <strain evidence="3">DUCC4014</strain>
    </source>
</reference>
<feature type="compositionally biased region" description="Basic residues" evidence="1">
    <location>
        <begin position="476"/>
        <end position="485"/>
    </location>
</feature>
<feature type="compositionally biased region" description="Basic and acidic residues" evidence="1">
    <location>
        <begin position="392"/>
        <end position="409"/>
    </location>
</feature>
<feature type="compositionally biased region" description="Basic and acidic residues" evidence="1">
    <location>
        <begin position="441"/>
        <end position="465"/>
    </location>
</feature>
<sequence>MAKGKKDIHNSVDRQHHILFTTTTLLPIATAAARVLILFQLFPLLPPNPPSPSTIMFEEDFERCFICQAPSKGLYCSTECRQQDKGTASPSTKAANGPVRLTAQLPVSLSPMVRPVHHIAPSPAFGPRRRGNSSSSSSVSDSPIQSPHTNPSASDSPQKESFNLPPPAYPNGMYGINIGSVPVKIPHGFSSRVPSTAPGSGAATPGSASTAYAMGTSIDTLRFGRKSSVTNSVTSPLALIPRCGCGRPIGHRARSRERTAVNEVENGISCLSLGPSVTTEESLYVGNALRIVSDSGYRGARTPSTATYPLPEERSISNVLGSSLLARSRSDPMPPSPRDRSNMDTVRPRLGAGIHPRPTVDLALRTPPPMATAPLPSVAPSHPRSRSALPHSEQHGDADRRGRSRERVARVPHLTTPEQENAKLPFHEEREVAPSRSGRSRNRDADARQYREADSRRSRSRHDTLGFDQLSEAPAHRGRVPRVGA</sequence>
<feature type="compositionally biased region" description="Polar residues" evidence="1">
    <location>
        <begin position="143"/>
        <end position="161"/>
    </location>
</feature>
<dbReference type="EMBL" id="CP086718">
    <property type="protein sequence ID" value="WOO83938.1"/>
    <property type="molecule type" value="Genomic_DNA"/>
</dbReference>
<evidence type="ECO:0000313" key="3">
    <source>
        <dbReference type="EMBL" id="WOO83938.1"/>
    </source>
</evidence>
<keyword evidence="2" id="KW-0472">Membrane</keyword>
<dbReference type="GeneID" id="87810628"/>
<evidence type="ECO:0000256" key="1">
    <source>
        <dbReference type="SAM" id="MobiDB-lite"/>
    </source>
</evidence>
<dbReference type="RefSeq" id="XP_062629964.1">
    <property type="nucleotide sequence ID" value="XM_062773980.1"/>
</dbReference>
<dbReference type="AlphaFoldDB" id="A0AAF1BSU6"/>
<feature type="transmembrane region" description="Helical" evidence="2">
    <location>
        <begin position="20"/>
        <end position="42"/>
    </location>
</feature>
<feature type="compositionally biased region" description="Low complexity" evidence="1">
    <location>
        <begin position="133"/>
        <end position="142"/>
    </location>
</feature>
<protein>
    <submittedName>
        <fullName evidence="3">Uncharacterized protein</fullName>
    </submittedName>
</protein>
<keyword evidence="2" id="KW-1133">Transmembrane helix</keyword>
<name>A0AAF1BSU6_9TREE</name>
<accession>A0AAF1BSU6</accession>
<keyword evidence="2" id="KW-0812">Transmembrane</keyword>
<keyword evidence="4" id="KW-1185">Reference proteome</keyword>
<gene>
    <name evidence="3" type="ORF">LOC62_05G007455</name>
</gene>
<proteinExistence type="predicted"/>
<feature type="region of interest" description="Disordered" evidence="1">
    <location>
        <begin position="321"/>
        <end position="485"/>
    </location>
</feature>
<dbReference type="Proteomes" id="UP000827549">
    <property type="component" value="Chromosome 5"/>
</dbReference>
<evidence type="ECO:0000313" key="4">
    <source>
        <dbReference type="Proteomes" id="UP000827549"/>
    </source>
</evidence>
<organism evidence="3 4">
    <name type="scientific">Vanrija pseudolonga</name>
    <dbReference type="NCBI Taxonomy" id="143232"/>
    <lineage>
        <taxon>Eukaryota</taxon>
        <taxon>Fungi</taxon>
        <taxon>Dikarya</taxon>
        <taxon>Basidiomycota</taxon>
        <taxon>Agaricomycotina</taxon>
        <taxon>Tremellomycetes</taxon>
        <taxon>Trichosporonales</taxon>
        <taxon>Trichosporonaceae</taxon>
        <taxon>Vanrija</taxon>
    </lineage>
</organism>